<sequence>MAEEESDESSFKLRRWQRRNRLESASSFVHGWSSSMVRRADWVKHRQWLHRGGKSTGFVVADPPWWPLRRQPSLSEGLLSKLKKGWAIWTAFVR</sequence>
<protein>
    <submittedName>
        <fullName evidence="1">Uncharacterized protein</fullName>
    </submittedName>
</protein>
<dbReference type="AlphaFoldDB" id="A0A2P5DWH0"/>
<comment type="caution">
    <text evidence="1">The sequence shown here is derived from an EMBL/GenBank/DDBJ whole genome shotgun (WGS) entry which is preliminary data.</text>
</comment>
<accession>A0A2P5DWH0</accession>
<keyword evidence="2" id="KW-1185">Reference proteome</keyword>
<proteinExistence type="predicted"/>
<gene>
    <name evidence="1" type="ORF">TorRG33x02_240070</name>
</gene>
<name>A0A2P5DWH0_TREOI</name>
<dbReference type="EMBL" id="JXTC01000245">
    <property type="protein sequence ID" value="PON77637.1"/>
    <property type="molecule type" value="Genomic_DNA"/>
</dbReference>
<evidence type="ECO:0000313" key="1">
    <source>
        <dbReference type="EMBL" id="PON77637.1"/>
    </source>
</evidence>
<reference evidence="2" key="1">
    <citation type="submission" date="2016-06" db="EMBL/GenBank/DDBJ databases">
        <title>Parallel loss of symbiosis genes in relatives of nitrogen-fixing non-legume Parasponia.</title>
        <authorList>
            <person name="Van Velzen R."/>
            <person name="Holmer R."/>
            <person name="Bu F."/>
            <person name="Rutten L."/>
            <person name="Van Zeijl A."/>
            <person name="Liu W."/>
            <person name="Santuari L."/>
            <person name="Cao Q."/>
            <person name="Sharma T."/>
            <person name="Shen D."/>
            <person name="Roswanjaya Y."/>
            <person name="Wardhani T."/>
            <person name="Kalhor M.S."/>
            <person name="Jansen J."/>
            <person name="Van den Hoogen J."/>
            <person name="Gungor B."/>
            <person name="Hartog M."/>
            <person name="Hontelez J."/>
            <person name="Verver J."/>
            <person name="Yang W.-C."/>
            <person name="Schijlen E."/>
            <person name="Repin R."/>
            <person name="Schilthuizen M."/>
            <person name="Schranz E."/>
            <person name="Heidstra R."/>
            <person name="Miyata K."/>
            <person name="Fedorova E."/>
            <person name="Kohlen W."/>
            <person name="Bisseling T."/>
            <person name="Smit S."/>
            <person name="Geurts R."/>
        </authorList>
    </citation>
    <scope>NUCLEOTIDE SEQUENCE [LARGE SCALE GENOMIC DNA]</scope>
    <source>
        <strain evidence="2">cv. RG33-2</strain>
    </source>
</reference>
<dbReference type="InParanoid" id="A0A2P5DWH0"/>
<dbReference type="Proteomes" id="UP000237000">
    <property type="component" value="Unassembled WGS sequence"/>
</dbReference>
<evidence type="ECO:0000313" key="2">
    <source>
        <dbReference type="Proteomes" id="UP000237000"/>
    </source>
</evidence>
<organism evidence="1 2">
    <name type="scientific">Trema orientale</name>
    <name type="common">Charcoal tree</name>
    <name type="synonym">Celtis orientalis</name>
    <dbReference type="NCBI Taxonomy" id="63057"/>
    <lineage>
        <taxon>Eukaryota</taxon>
        <taxon>Viridiplantae</taxon>
        <taxon>Streptophyta</taxon>
        <taxon>Embryophyta</taxon>
        <taxon>Tracheophyta</taxon>
        <taxon>Spermatophyta</taxon>
        <taxon>Magnoliopsida</taxon>
        <taxon>eudicotyledons</taxon>
        <taxon>Gunneridae</taxon>
        <taxon>Pentapetalae</taxon>
        <taxon>rosids</taxon>
        <taxon>fabids</taxon>
        <taxon>Rosales</taxon>
        <taxon>Cannabaceae</taxon>
        <taxon>Trema</taxon>
    </lineage>
</organism>